<reference evidence="2" key="2">
    <citation type="submission" date="2021-02" db="EMBL/GenBank/DDBJ databases">
        <title>Aspergillus puulaauensis MK2 genome sequence.</title>
        <authorList>
            <person name="Futagami T."/>
            <person name="Mori K."/>
            <person name="Kadooka C."/>
            <person name="Tanaka T."/>
        </authorList>
    </citation>
    <scope>NUCLEOTIDE SEQUENCE</scope>
    <source>
        <strain evidence="2">MK2</strain>
    </source>
</reference>
<proteinExistence type="predicted"/>
<evidence type="ECO:0000313" key="2">
    <source>
        <dbReference type="EMBL" id="BCS23737.1"/>
    </source>
</evidence>
<dbReference type="KEGG" id="apuu:APUU_40181S"/>
<evidence type="ECO:0000313" key="3">
    <source>
        <dbReference type="Proteomes" id="UP000654913"/>
    </source>
</evidence>
<dbReference type="GO" id="GO:0046983">
    <property type="term" value="F:protein dimerization activity"/>
    <property type="evidence" value="ECO:0007669"/>
    <property type="project" value="InterPro"/>
</dbReference>
<dbReference type="SUPFAM" id="SSF47459">
    <property type="entry name" value="HLH, helix-loop-helix DNA-binding domain"/>
    <property type="match status" value="1"/>
</dbReference>
<dbReference type="CDD" id="cd00083">
    <property type="entry name" value="bHLH_SF"/>
    <property type="match status" value="1"/>
</dbReference>
<dbReference type="AlphaFoldDB" id="A0A7R7XLJ8"/>
<dbReference type="InterPro" id="IPR036638">
    <property type="entry name" value="HLH_DNA-bd_sf"/>
</dbReference>
<dbReference type="PROSITE" id="PS50888">
    <property type="entry name" value="BHLH"/>
    <property type="match status" value="1"/>
</dbReference>
<reference evidence="2" key="1">
    <citation type="submission" date="2021-01" db="EMBL/GenBank/DDBJ databases">
        <authorList>
            <consortium name="Aspergillus puulaauensis MK2 genome sequencing consortium"/>
            <person name="Kazuki M."/>
            <person name="Futagami T."/>
        </authorList>
    </citation>
    <scope>NUCLEOTIDE SEQUENCE</scope>
    <source>
        <strain evidence="2">MK2</strain>
    </source>
</reference>
<dbReference type="InterPro" id="IPR011598">
    <property type="entry name" value="bHLH_dom"/>
</dbReference>
<dbReference type="EMBL" id="AP024446">
    <property type="protein sequence ID" value="BCS23737.1"/>
    <property type="molecule type" value="Genomic_DNA"/>
</dbReference>
<dbReference type="Pfam" id="PF00010">
    <property type="entry name" value="HLH"/>
    <property type="match status" value="1"/>
</dbReference>
<dbReference type="Gene3D" id="4.10.280.10">
    <property type="entry name" value="Helix-loop-helix DNA-binding domain"/>
    <property type="match status" value="1"/>
</dbReference>
<dbReference type="OrthoDB" id="8964853at2759"/>
<gene>
    <name evidence="2" type="ORF">APUU_40181S</name>
</gene>
<dbReference type="SMART" id="SM00353">
    <property type="entry name" value="HLH"/>
    <property type="match status" value="1"/>
</dbReference>
<protein>
    <recommendedName>
        <fullName evidence="1">BHLH domain-containing protein</fullName>
    </recommendedName>
</protein>
<feature type="domain" description="BHLH" evidence="1">
    <location>
        <begin position="21"/>
        <end position="73"/>
    </location>
</feature>
<organism evidence="2 3">
    <name type="scientific">Aspergillus puulaauensis</name>
    <dbReference type="NCBI Taxonomy" id="1220207"/>
    <lineage>
        <taxon>Eukaryota</taxon>
        <taxon>Fungi</taxon>
        <taxon>Dikarya</taxon>
        <taxon>Ascomycota</taxon>
        <taxon>Pezizomycotina</taxon>
        <taxon>Eurotiomycetes</taxon>
        <taxon>Eurotiomycetidae</taxon>
        <taxon>Eurotiales</taxon>
        <taxon>Aspergillaceae</taxon>
        <taxon>Aspergillus</taxon>
    </lineage>
</organism>
<dbReference type="RefSeq" id="XP_041555931.1">
    <property type="nucleotide sequence ID" value="XM_041703224.1"/>
</dbReference>
<dbReference type="Proteomes" id="UP000654913">
    <property type="component" value="Chromosome 4"/>
</dbReference>
<name>A0A7R7XLJ8_9EURO</name>
<sequence>MPNIPSTAKPKKKRARPLPAHVVARNLAIEKRRRGELNEDFLNLARLVPSLADTRRLSKVLIVNESFRHLRRQRDMCIAAGRDMQDLLAENNRLVAEVTALRAQAGFTGIAPCAPRPITEPMTELMSVKDEVYGRFPAGFGDNWAYQSPPTGSDDQGMGLPLDDILGLPPHYDPKQYAHNEPVVLGNDLSWDGFPAGYDIHNSTDSNSSIASHSGTSTSYPGFSFPVSPPSSNHIPADAPGHLDDSVVATIHTSTTWTPAIDNVLDWPSDLNTATR</sequence>
<keyword evidence="3" id="KW-1185">Reference proteome</keyword>
<dbReference type="GeneID" id="64973742"/>
<evidence type="ECO:0000259" key="1">
    <source>
        <dbReference type="PROSITE" id="PS50888"/>
    </source>
</evidence>
<accession>A0A7R7XLJ8</accession>